<proteinExistence type="predicted"/>
<dbReference type="GO" id="GO:0007094">
    <property type="term" value="P:mitotic spindle assembly checkpoint signaling"/>
    <property type="evidence" value="ECO:0007669"/>
    <property type="project" value="InterPro"/>
</dbReference>
<reference evidence="3" key="1">
    <citation type="submission" date="2020-11" db="EMBL/GenBank/DDBJ databases">
        <authorList>
            <consortium name="DOE Joint Genome Institute"/>
            <person name="Ahrendt S."/>
            <person name="Riley R."/>
            <person name="Andreopoulos W."/>
            <person name="Labutti K."/>
            <person name="Pangilinan J."/>
            <person name="Ruiz-Duenas F.J."/>
            <person name="Barrasa J.M."/>
            <person name="Sanchez-Garcia M."/>
            <person name="Camarero S."/>
            <person name="Miyauchi S."/>
            <person name="Serrano A."/>
            <person name="Linde D."/>
            <person name="Babiker R."/>
            <person name="Drula E."/>
            <person name="Ayuso-Fernandez I."/>
            <person name="Pacheco R."/>
            <person name="Padilla G."/>
            <person name="Ferreira P."/>
            <person name="Barriuso J."/>
            <person name="Kellner H."/>
            <person name="Castanera R."/>
            <person name="Alfaro M."/>
            <person name="Ramirez L."/>
            <person name="Pisabarro A.G."/>
            <person name="Kuo A."/>
            <person name="Tritt A."/>
            <person name="Lipzen A."/>
            <person name="He G."/>
            <person name="Yan M."/>
            <person name="Ng V."/>
            <person name="Cullen D."/>
            <person name="Martin F."/>
            <person name="Rosso M.-N."/>
            <person name="Henrissat B."/>
            <person name="Hibbett D."/>
            <person name="Martinez A.T."/>
            <person name="Grigoriev I.V."/>
        </authorList>
    </citation>
    <scope>NUCLEOTIDE SEQUENCE</scope>
    <source>
        <strain evidence="3">ATCC 90797</strain>
    </source>
</reference>
<dbReference type="OrthoDB" id="248495at2759"/>
<feature type="region of interest" description="Disordered" evidence="1">
    <location>
        <begin position="238"/>
        <end position="433"/>
    </location>
</feature>
<dbReference type="SMART" id="SM00777">
    <property type="entry name" value="Mad3_BUB1_I"/>
    <property type="match status" value="1"/>
</dbReference>
<feature type="domain" description="BUB1 N-terminal" evidence="2">
    <location>
        <begin position="67"/>
        <end position="225"/>
    </location>
</feature>
<dbReference type="PROSITE" id="PS51489">
    <property type="entry name" value="BUB1_N"/>
    <property type="match status" value="1"/>
</dbReference>
<protein>
    <recommendedName>
        <fullName evidence="2">BUB1 N-terminal domain-containing protein</fullName>
    </recommendedName>
</protein>
<feature type="compositionally biased region" description="Basic and acidic residues" evidence="1">
    <location>
        <begin position="370"/>
        <end position="393"/>
    </location>
</feature>
<dbReference type="GO" id="GO:0004672">
    <property type="term" value="F:protein kinase activity"/>
    <property type="evidence" value="ECO:0007669"/>
    <property type="project" value="TreeGrafter"/>
</dbReference>
<accession>A0A9P6DJC9</accession>
<dbReference type="InterPro" id="IPR013212">
    <property type="entry name" value="Mad3/Bub1_I"/>
</dbReference>
<dbReference type="FunFam" id="1.25.40.430:FF:000003">
    <property type="entry name" value="Checkpoint serine/threonine-protein kinase BUB1"/>
    <property type="match status" value="1"/>
</dbReference>
<dbReference type="GO" id="GO:0051754">
    <property type="term" value="P:meiotic sister chromatid cohesion, centromeric"/>
    <property type="evidence" value="ECO:0007669"/>
    <property type="project" value="TreeGrafter"/>
</dbReference>
<feature type="compositionally biased region" description="Low complexity" evidence="1">
    <location>
        <begin position="313"/>
        <end position="325"/>
    </location>
</feature>
<gene>
    <name evidence="3" type="ORF">BDN71DRAFT_1440200</name>
</gene>
<dbReference type="GO" id="GO:0032991">
    <property type="term" value="C:protein-containing complex"/>
    <property type="evidence" value="ECO:0007669"/>
    <property type="project" value="UniProtKB-ARBA"/>
</dbReference>
<dbReference type="Proteomes" id="UP000807025">
    <property type="component" value="Unassembled WGS sequence"/>
</dbReference>
<evidence type="ECO:0000259" key="2">
    <source>
        <dbReference type="PROSITE" id="PS51489"/>
    </source>
</evidence>
<dbReference type="Pfam" id="PF08311">
    <property type="entry name" value="Mad3_BUB1_I"/>
    <property type="match status" value="1"/>
</dbReference>
<dbReference type="PANTHER" id="PTHR14030">
    <property type="entry name" value="MITOTIC CHECKPOINT SERINE/THREONINE-PROTEIN KINASE BUB1"/>
    <property type="match status" value="1"/>
</dbReference>
<dbReference type="GO" id="GO:0005634">
    <property type="term" value="C:nucleus"/>
    <property type="evidence" value="ECO:0007669"/>
    <property type="project" value="TreeGrafter"/>
</dbReference>
<dbReference type="InterPro" id="IPR015661">
    <property type="entry name" value="Bub1/Mad3"/>
</dbReference>
<dbReference type="Gene3D" id="1.25.40.430">
    <property type="match status" value="1"/>
</dbReference>
<dbReference type="PANTHER" id="PTHR14030:SF4">
    <property type="entry name" value="BUB1 KINASE, ISOFORM A-RELATED"/>
    <property type="match status" value="1"/>
</dbReference>
<keyword evidence="4" id="KW-1185">Reference proteome</keyword>
<name>A0A9P6DJC9_PLEER</name>
<dbReference type="AlphaFoldDB" id="A0A9P6DJC9"/>
<evidence type="ECO:0000256" key="1">
    <source>
        <dbReference type="SAM" id="MobiDB-lite"/>
    </source>
</evidence>
<feature type="region of interest" description="Disordered" evidence="1">
    <location>
        <begin position="448"/>
        <end position="474"/>
    </location>
</feature>
<evidence type="ECO:0000313" key="3">
    <source>
        <dbReference type="EMBL" id="KAF9500724.1"/>
    </source>
</evidence>
<evidence type="ECO:0000313" key="4">
    <source>
        <dbReference type="Proteomes" id="UP000807025"/>
    </source>
</evidence>
<dbReference type="EMBL" id="MU154526">
    <property type="protein sequence ID" value="KAF9500724.1"/>
    <property type="molecule type" value="Genomic_DNA"/>
</dbReference>
<comment type="caution">
    <text evidence="3">The sequence shown here is derived from an EMBL/GenBank/DDBJ whole genome shotgun (WGS) entry which is preliminary data.</text>
</comment>
<sequence>MAEIIDDVFQDSTPTIVDCDILEAAKENVQPLASGRRVTSLSAILATPHAAREAKLSATRNRLRVNVELALEDPEDDPLEAYCRFVYWTVDNYPQGQSTESGLLELLEEATRVLKDDRDGVWRGELKYLKLWVLYASFVEKPSVVYKFMLVNDIGTNHALFYEEYALVLERDGRRNAADEIYMLGVARQAEPLDRLYIRYREFQKRMMTTAPLPRVPTPPPATIPAPKRVALRTTVMSAPTPASRPPPAPSSSRPNGKLQVFVDPTGEEPEAAEGNAWSDLGTRKTRVKENAPETQKMAGTKIKQLGKTQRLATAAAATSSGSSTKFVPFRDPAPGDSGDMPPPPTIPPAKSKGKGKEVKLSSKGGFVPYKDEPSAPSKDVSKGKFVPFKDDEPQALPQTPAKPSFVPFKDDEGGGSFTPFRDEPASTARLAAPETVMKVKKAGAEGLSISSEAEALRKDPLKNYGSVTDLSDD</sequence>
<organism evidence="3 4">
    <name type="scientific">Pleurotus eryngii</name>
    <name type="common">Boletus of the steppes</name>
    <dbReference type="NCBI Taxonomy" id="5323"/>
    <lineage>
        <taxon>Eukaryota</taxon>
        <taxon>Fungi</taxon>
        <taxon>Dikarya</taxon>
        <taxon>Basidiomycota</taxon>
        <taxon>Agaricomycotina</taxon>
        <taxon>Agaricomycetes</taxon>
        <taxon>Agaricomycetidae</taxon>
        <taxon>Agaricales</taxon>
        <taxon>Pleurotineae</taxon>
        <taxon>Pleurotaceae</taxon>
        <taxon>Pleurotus</taxon>
    </lineage>
</organism>